<keyword evidence="4 10" id="KW-0378">Hydrolase</keyword>
<name>A0A1H9JI23_9LACT</name>
<evidence type="ECO:0000313" key="11">
    <source>
        <dbReference type="Proteomes" id="UP000198556"/>
    </source>
</evidence>
<keyword evidence="3 8" id="KW-0732">Signal</keyword>
<feature type="compositionally biased region" description="Low complexity" evidence="7">
    <location>
        <begin position="259"/>
        <end position="273"/>
    </location>
</feature>
<evidence type="ECO:0000256" key="7">
    <source>
        <dbReference type="SAM" id="MobiDB-lite"/>
    </source>
</evidence>
<accession>A0A1H9JI23</accession>
<feature type="signal peptide" evidence="8">
    <location>
        <begin position="1"/>
        <end position="26"/>
    </location>
</feature>
<dbReference type="Pfam" id="PF24568">
    <property type="entry name" value="CC_PcsB"/>
    <property type="match status" value="1"/>
</dbReference>
<keyword evidence="2" id="KW-0645">Protease</keyword>
<dbReference type="OrthoDB" id="1654978at2"/>
<keyword evidence="11" id="KW-1185">Reference proteome</keyword>
<sequence>MNKKFLTAVTASTLVALAAFTPAINAEDYDQQIDSANSQIENIANKKASVSSEIDALTQKINTTKERVMATLQQQQNTLESVNQLQSEISKLETIISERQERLEDQARAVQVNGARTYVDFLVNADSFTDVINRVEVVMDLVNANRDLMNQQAADKAAVESKEQEQQAKLLEQQKMAYELETLKEELDNTMAQYSATLATLSEEEQQAIANRDGLVAEKEAYEARIAEEKRLAEEARIAEEKRLAEEAAAQKAAEEEAQANQAAEEARQQAQQPVAKETTSNQETIVSTNTNNTPSVDLNNTADKASSANTSVSEEARQQAEASKNLAPSNAGGAIAIAQQYIGVPYVWGGTTPSGFDCSGLVQYVYAQMGINLPRVTYNQENAGTRISLSEAQPGDLLFWGAAGASYHVAIYAGNETFIHAPTFGQTVQFSTFQYNRPSFAVRL</sequence>
<reference evidence="10 11" key="1">
    <citation type="submission" date="2016-10" db="EMBL/GenBank/DDBJ databases">
        <authorList>
            <person name="de Groot N.N."/>
        </authorList>
    </citation>
    <scope>NUCLEOTIDE SEQUENCE [LARGE SCALE GENOMIC DNA]</scope>
    <source>
        <strain evidence="10 11">DSM 15827</strain>
    </source>
</reference>
<dbReference type="RefSeq" id="WP_089746264.1">
    <property type="nucleotide sequence ID" value="NZ_FOGF01000009.1"/>
</dbReference>
<evidence type="ECO:0000256" key="3">
    <source>
        <dbReference type="ARBA" id="ARBA00022729"/>
    </source>
</evidence>
<dbReference type="PANTHER" id="PTHR47053:SF1">
    <property type="entry name" value="MUREIN DD-ENDOPEPTIDASE MEPH-RELATED"/>
    <property type="match status" value="1"/>
</dbReference>
<protein>
    <submittedName>
        <fullName evidence="10">Cell wall-associated hydrolase, NlpC family</fullName>
    </submittedName>
</protein>
<proteinExistence type="inferred from homology"/>
<dbReference type="GO" id="GO:0008234">
    <property type="term" value="F:cysteine-type peptidase activity"/>
    <property type="evidence" value="ECO:0007669"/>
    <property type="project" value="UniProtKB-KW"/>
</dbReference>
<feature type="chain" id="PRO_5039046468" evidence="8">
    <location>
        <begin position="27"/>
        <end position="445"/>
    </location>
</feature>
<evidence type="ECO:0000256" key="2">
    <source>
        <dbReference type="ARBA" id="ARBA00022670"/>
    </source>
</evidence>
<keyword evidence="6" id="KW-0175">Coiled coil</keyword>
<dbReference type="InterPro" id="IPR000064">
    <property type="entry name" value="NLP_P60_dom"/>
</dbReference>
<dbReference type="InterPro" id="IPR057309">
    <property type="entry name" value="PcsB_CC"/>
</dbReference>
<dbReference type="SUPFAM" id="SSF54001">
    <property type="entry name" value="Cysteine proteinases"/>
    <property type="match status" value="1"/>
</dbReference>
<evidence type="ECO:0000259" key="9">
    <source>
        <dbReference type="PROSITE" id="PS51935"/>
    </source>
</evidence>
<evidence type="ECO:0000256" key="5">
    <source>
        <dbReference type="ARBA" id="ARBA00022807"/>
    </source>
</evidence>
<evidence type="ECO:0000256" key="1">
    <source>
        <dbReference type="ARBA" id="ARBA00007074"/>
    </source>
</evidence>
<feature type="coiled-coil region" evidence="6">
    <location>
        <begin position="26"/>
        <end position="102"/>
    </location>
</feature>
<dbReference type="Pfam" id="PF00877">
    <property type="entry name" value="NLPC_P60"/>
    <property type="match status" value="1"/>
</dbReference>
<evidence type="ECO:0000256" key="6">
    <source>
        <dbReference type="SAM" id="Coils"/>
    </source>
</evidence>
<gene>
    <name evidence="10" type="ORF">SAMN05421767_1095</name>
</gene>
<dbReference type="STRING" id="137733.SAMN05421767_1095"/>
<evidence type="ECO:0000313" key="10">
    <source>
        <dbReference type="EMBL" id="SEQ86398.1"/>
    </source>
</evidence>
<dbReference type="Gene3D" id="3.90.1720.10">
    <property type="entry name" value="endopeptidase domain like (from Nostoc punctiforme)"/>
    <property type="match status" value="1"/>
</dbReference>
<dbReference type="InterPro" id="IPR051202">
    <property type="entry name" value="Peptidase_C40"/>
</dbReference>
<dbReference type="Gene3D" id="6.10.250.3150">
    <property type="match status" value="1"/>
</dbReference>
<dbReference type="PANTHER" id="PTHR47053">
    <property type="entry name" value="MUREIN DD-ENDOPEPTIDASE MEPH-RELATED"/>
    <property type="match status" value="1"/>
</dbReference>
<dbReference type="PROSITE" id="PS51935">
    <property type="entry name" value="NLPC_P60"/>
    <property type="match status" value="1"/>
</dbReference>
<feature type="domain" description="NlpC/P60" evidence="9">
    <location>
        <begin position="329"/>
        <end position="445"/>
    </location>
</feature>
<feature type="compositionally biased region" description="Polar residues" evidence="7">
    <location>
        <begin position="278"/>
        <end position="314"/>
    </location>
</feature>
<dbReference type="SUPFAM" id="SSF90257">
    <property type="entry name" value="Myosin rod fragments"/>
    <property type="match status" value="1"/>
</dbReference>
<dbReference type="EMBL" id="FOGF01000009">
    <property type="protein sequence ID" value="SEQ86398.1"/>
    <property type="molecule type" value="Genomic_DNA"/>
</dbReference>
<dbReference type="InterPro" id="IPR038765">
    <property type="entry name" value="Papain-like_cys_pep_sf"/>
</dbReference>
<evidence type="ECO:0000256" key="4">
    <source>
        <dbReference type="ARBA" id="ARBA00022801"/>
    </source>
</evidence>
<keyword evidence="5" id="KW-0788">Thiol protease</keyword>
<organism evidence="10 11">
    <name type="scientific">Granulicatella balaenopterae</name>
    <dbReference type="NCBI Taxonomy" id="137733"/>
    <lineage>
        <taxon>Bacteria</taxon>
        <taxon>Bacillati</taxon>
        <taxon>Bacillota</taxon>
        <taxon>Bacilli</taxon>
        <taxon>Lactobacillales</taxon>
        <taxon>Carnobacteriaceae</taxon>
        <taxon>Granulicatella</taxon>
    </lineage>
</organism>
<dbReference type="GO" id="GO:0006508">
    <property type="term" value="P:proteolysis"/>
    <property type="evidence" value="ECO:0007669"/>
    <property type="project" value="UniProtKB-KW"/>
</dbReference>
<feature type="region of interest" description="Disordered" evidence="7">
    <location>
        <begin position="248"/>
        <end position="328"/>
    </location>
</feature>
<dbReference type="AlphaFoldDB" id="A0A1H9JI23"/>
<evidence type="ECO:0000256" key="8">
    <source>
        <dbReference type="SAM" id="SignalP"/>
    </source>
</evidence>
<comment type="similarity">
    <text evidence="1">Belongs to the peptidase C40 family.</text>
</comment>
<dbReference type="Proteomes" id="UP000198556">
    <property type="component" value="Unassembled WGS sequence"/>
</dbReference>